<organism evidence="3 4">
    <name type="scientific">Rhodococcus baikonurensis</name>
    <dbReference type="NCBI Taxonomy" id="172041"/>
    <lineage>
        <taxon>Bacteria</taxon>
        <taxon>Bacillati</taxon>
        <taxon>Actinomycetota</taxon>
        <taxon>Actinomycetes</taxon>
        <taxon>Mycobacteriales</taxon>
        <taxon>Nocardiaceae</taxon>
        <taxon>Rhodococcus</taxon>
        <taxon>Rhodococcus erythropolis group</taxon>
    </lineage>
</organism>
<keyword evidence="4" id="KW-1185">Reference proteome</keyword>
<evidence type="ECO:0000313" key="3">
    <source>
        <dbReference type="EMBL" id="MFB9783152.1"/>
    </source>
</evidence>
<dbReference type="GO" id="GO:0016787">
    <property type="term" value="F:hydrolase activity"/>
    <property type="evidence" value="ECO:0007669"/>
    <property type="project" value="UniProtKB-KW"/>
</dbReference>
<protein>
    <submittedName>
        <fullName evidence="3">Alpha/beta hydrolase fold domain-containing protein</fullName>
    </submittedName>
</protein>
<evidence type="ECO:0000313" key="4">
    <source>
        <dbReference type="Proteomes" id="UP001589587"/>
    </source>
</evidence>
<dbReference type="RefSeq" id="WP_020171056.1">
    <property type="nucleotide sequence ID" value="NZ_JBHMAS010000066.1"/>
</dbReference>
<dbReference type="InterPro" id="IPR050300">
    <property type="entry name" value="GDXG_lipolytic_enzyme"/>
</dbReference>
<dbReference type="PANTHER" id="PTHR48081:SF8">
    <property type="entry name" value="ALPHA_BETA HYDROLASE FOLD-3 DOMAIN-CONTAINING PROTEIN-RELATED"/>
    <property type="match status" value="1"/>
</dbReference>
<comment type="caution">
    <text evidence="3">The sequence shown here is derived from an EMBL/GenBank/DDBJ whole genome shotgun (WGS) entry which is preliminary data.</text>
</comment>
<name>A0ABV5XNH9_9NOCA</name>
<reference evidence="3 4" key="1">
    <citation type="submission" date="2024-09" db="EMBL/GenBank/DDBJ databases">
        <authorList>
            <person name="Sun Q."/>
            <person name="Mori K."/>
        </authorList>
    </citation>
    <scope>NUCLEOTIDE SEQUENCE [LARGE SCALE GENOMIC DNA]</scope>
    <source>
        <strain evidence="3 4">JCM 11411</strain>
    </source>
</reference>
<dbReference type="PANTHER" id="PTHR48081">
    <property type="entry name" value="AB HYDROLASE SUPERFAMILY PROTEIN C4A8.06C"/>
    <property type="match status" value="1"/>
</dbReference>
<evidence type="ECO:0000259" key="2">
    <source>
        <dbReference type="Pfam" id="PF07859"/>
    </source>
</evidence>
<dbReference type="Gene3D" id="3.40.50.1820">
    <property type="entry name" value="alpha/beta hydrolase"/>
    <property type="match status" value="1"/>
</dbReference>
<dbReference type="EMBL" id="JBHMAS010000066">
    <property type="protein sequence ID" value="MFB9783152.1"/>
    <property type="molecule type" value="Genomic_DNA"/>
</dbReference>
<feature type="domain" description="Alpha/beta hydrolase fold-3" evidence="2">
    <location>
        <begin position="101"/>
        <end position="306"/>
    </location>
</feature>
<keyword evidence="1 3" id="KW-0378">Hydrolase</keyword>
<gene>
    <name evidence="3" type="ORF">ACFFQ6_25970</name>
</gene>
<dbReference type="SUPFAM" id="SSF53474">
    <property type="entry name" value="alpha/beta-Hydrolases"/>
    <property type="match status" value="1"/>
</dbReference>
<sequence>MTSTPVAGELRVERHQPPSRATVGEWPLEPESAAWAEVLGRVLTAPLRELGVTKARALPVGADPAPQIEVESVYEVTVPIQTGSVPARVYRPTDDAGLPVLLYMHGGGWTVGGPDGTDRLCRQLSQYAQCVVVSLDYPLAPENPFPTAVEACYDALTWVAGGPEELRIDPMRIAVGGDSAGGNLAAALALMARDRGGPTLQAQLLVYPAVDQDTTRTSWTRWAHTPLLDTADVEWFWKLYGAPSDPRDVRAFPGNAESFAELPPTLIVLAEVDPTHDSGMEYGRRLHAAGIDTRVISYGGVFHGFFPRTSLSPSAQNAAERAGEHLRATLHPAPVR</sequence>
<evidence type="ECO:0000256" key="1">
    <source>
        <dbReference type="ARBA" id="ARBA00022801"/>
    </source>
</evidence>
<dbReference type="InterPro" id="IPR029058">
    <property type="entry name" value="AB_hydrolase_fold"/>
</dbReference>
<accession>A0ABV5XNH9</accession>
<dbReference type="Pfam" id="PF07859">
    <property type="entry name" value="Abhydrolase_3"/>
    <property type="match status" value="1"/>
</dbReference>
<proteinExistence type="predicted"/>
<dbReference type="Proteomes" id="UP001589587">
    <property type="component" value="Unassembled WGS sequence"/>
</dbReference>
<dbReference type="InterPro" id="IPR013094">
    <property type="entry name" value="AB_hydrolase_3"/>
</dbReference>